<sequence length="106" mass="12862">MLRPCIIVNLLNFNLFDDVDAYLTRYQLQELTYGKIYTDDADIFTVELPKWKEWIKKQNTQDIKSVNRFCRWLSYLTSSDLELIHRLAEHNRLIQKALMIEKRYTM</sequence>
<evidence type="ECO:0000313" key="2">
    <source>
        <dbReference type="Proteomes" id="UP000018458"/>
    </source>
</evidence>
<dbReference type="Pfam" id="PF12784">
    <property type="entry name" value="PDDEXK_2"/>
    <property type="match status" value="1"/>
</dbReference>
<reference evidence="1 2" key="1">
    <citation type="submission" date="2011-01" db="EMBL/GenBank/DDBJ databases">
        <authorList>
            <person name="Weinstock G."/>
            <person name="Sodergren E."/>
            <person name="Clifton S."/>
            <person name="Fulton L."/>
            <person name="Fulton B."/>
            <person name="Courtney L."/>
            <person name="Fronick C."/>
            <person name="Harrison M."/>
            <person name="Strong C."/>
            <person name="Farmer C."/>
            <person name="Delahaunty K."/>
            <person name="Markovic C."/>
            <person name="Hall O."/>
            <person name="Minx P."/>
            <person name="Tomlinson C."/>
            <person name="Mitreva M."/>
            <person name="Hou S."/>
            <person name="Chen J."/>
            <person name="Wollam A."/>
            <person name="Pepin K.H."/>
            <person name="Johnson M."/>
            <person name="Bhonagiri V."/>
            <person name="Zhang X."/>
            <person name="Suruliraj S."/>
            <person name="Warren W."/>
            <person name="Chinwalla A."/>
            <person name="Mardis E.R."/>
            <person name="Wilson R.K."/>
        </authorList>
    </citation>
    <scope>NUCLEOTIDE SEQUENCE [LARGE SCALE GENOMIC DNA]</scope>
    <source>
        <strain evidence="2">DSM 22608 / JCM 16073 / KCTC 15190 / YIT 12066</strain>
    </source>
</reference>
<dbReference type="HOGENOM" id="CLU_2229036_0_0_6"/>
<dbReference type="RefSeq" id="WP_009144286.1">
    <property type="nucleotide sequence ID" value="NZ_GL831075.1"/>
</dbReference>
<proteinExistence type="predicted"/>
<comment type="caution">
    <text evidence="1">The sequence shown here is derived from an EMBL/GenBank/DDBJ whole genome shotgun (WGS) entry which is preliminary data.</text>
</comment>
<organism evidence="1 2">
    <name type="scientific">Succinatimonas hippei (strain DSM 22608 / JCM 16073 / KCTC 15190 / YIT 12066)</name>
    <dbReference type="NCBI Taxonomy" id="762983"/>
    <lineage>
        <taxon>Bacteria</taxon>
        <taxon>Pseudomonadati</taxon>
        <taxon>Pseudomonadota</taxon>
        <taxon>Gammaproteobacteria</taxon>
        <taxon>Aeromonadales</taxon>
        <taxon>Succinivibrionaceae</taxon>
        <taxon>Succinatimonas</taxon>
    </lineage>
</organism>
<accession>E8LMZ8</accession>
<keyword evidence="2" id="KW-1185">Reference proteome</keyword>
<gene>
    <name evidence="1" type="ORF">HMPREF9444_02151</name>
</gene>
<dbReference type="Proteomes" id="UP000018458">
    <property type="component" value="Unassembled WGS sequence"/>
</dbReference>
<protein>
    <submittedName>
        <fullName evidence="1">Uncharacterized protein</fullName>
    </submittedName>
</protein>
<dbReference type="STRING" id="762983.HMPREF9444_02151"/>
<dbReference type="EMBL" id="AEVO01000156">
    <property type="protein sequence ID" value="EFY06059.1"/>
    <property type="molecule type" value="Genomic_DNA"/>
</dbReference>
<dbReference type="AlphaFoldDB" id="E8LMZ8"/>
<name>E8LMZ8_SUCHY</name>
<evidence type="ECO:0000313" key="1">
    <source>
        <dbReference type="EMBL" id="EFY06059.1"/>
    </source>
</evidence>
<feature type="non-terminal residue" evidence="1">
    <location>
        <position position="106"/>
    </location>
</feature>